<dbReference type="OMA" id="DLHQVQT"/>
<dbReference type="InterPro" id="IPR001005">
    <property type="entry name" value="SANT/Myb"/>
</dbReference>
<dbReference type="OrthoDB" id="5812619at2759"/>
<feature type="compositionally biased region" description="Basic residues" evidence="1">
    <location>
        <begin position="1"/>
        <end position="12"/>
    </location>
</feature>
<dbReference type="PROSITE" id="PS50090">
    <property type="entry name" value="MYB_LIKE"/>
    <property type="match status" value="1"/>
</dbReference>
<feature type="compositionally biased region" description="Basic and acidic residues" evidence="1">
    <location>
        <begin position="756"/>
        <end position="779"/>
    </location>
</feature>
<evidence type="ECO:0000313" key="4">
    <source>
        <dbReference type="Proteomes" id="UP000472277"/>
    </source>
</evidence>
<dbReference type="GO" id="GO:0006363">
    <property type="term" value="P:termination of RNA polymerase I transcription"/>
    <property type="evidence" value="ECO:0007669"/>
    <property type="project" value="TreeGrafter"/>
</dbReference>
<reference evidence="3" key="1">
    <citation type="submission" date="2025-08" db="UniProtKB">
        <authorList>
            <consortium name="Ensembl"/>
        </authorList>
    </citation>
    <scope>IDENTIFICATION</scope>
</reference>
<dbReference type="PANTHER" id="PTHR46760:SF1">
    <property type="entry name" value="TRANSCRIPTION TERMINATION FACTOR 1"/>
    <property type="match status" value="1"/>
</dbReference>
<keyword evidence="4" id="KW-1185">Reference proteome</keyword>
<dbReference type="Proteomes" id="UP000472277">
    <property type="component" value="Chromosome 3"/>
</dbReference>
<evidence type="ECO:0000313" key="3">
    <source>
        <dbReference type="Ensembl" id="ENSSTUP00000078156.1"/>
    </source>
</evidence>
<dbReference type="RefSeq" id="XP_029575832.1">
    <property type="nucleotide sequence ID" value="XM_029719972.1"/>
</dbReference>
<feature type="compositionally biased region" description="Basic and acidic residues" evidence="1">
    <location>
        <begin position="147"/>
        <end position="156"/>
    </location>
</feature>
<evidence type="ECO:0000259" key="2">
    <source>
        <dbReference type="PROSITE" id="PS50090"/>
    </source>
</evidence>
<dbReference type="GeneTree" id="ENSGT00940000159729"/>
<feature type="compositionally biased region" description="Basic and acidic residues" evidence="1">
    <location>
        <begin position="127"/>
        <end position="136"/>
    </location>
</feature>
<dbReference type="InterPro" id="IPR009057">
    <property type="entry name" value="Homeodomain-like_sf"/>
</dbReference>
<dbReference type="KEGG" id="stru:115166194"/>
<dbReference type="AlphaFoldDB" id="A0A674C4E7"/>
<dbReference type="SUPFAM" id="SSF46689">
    <property type="entry name" value="Homeodomain-like"/>
    <property type="match status" value="2"/>
</dbReference>
<reference evidence="3" key="2">
    <citation type="submission" date="2025-09" db="UniProtKB">
        <authorList>
            <consortium name="Ensembl"/>
        </authorList>
    </citation>
    <scope>IDENTIFICATION</scope>
</reference>
<feature type="compositionally biased region" description="Basic and acidic residues" evidence="1">
    <location>
        <begin position="665"/>
        <end position="677"/>
    </location>
</feature>
<protein>
    <submittedName>
        <fullName evidence="3">Transcription termination factor 1-like</fullName>
    </submittedName>
</protein>
<dbReference type="FunCoup" id="A0A674C4E7">
    <property type="interactions" value="459"/>
</dbReference>
<feature type="region of interest" description="Disordered" evidence="1">
    <location>
        <begin position="240"/>
        <end position="317"/>
    </location>
</feature>
<feature type="region of interest" description="Disordered" evidence="1">
    <location>
        <begin position="1"/>
        <end position="183"/>
    </location>
</feature>
<dbReference type="GeneID" id="115166194"/>
<dbReference type="InParanoid" id="A0A674C4E7"/>
<feature type="region of interest" description="Disordered" evidence="1">
    <location>
        <begin position="665"/>
        <end position="792"/>
    </location>
</feature>
<gene>
    <name evidence="3" type="primary">LOC115166194</name>
</gene>
<dbReference type="GO" id="GO:0003682">
    <property type="term" value="F:chromatin binding"/>
    <property type="evidence" value="ECO:0007669"/>
    <property type="project" value="TreeGrafter"/>
</dbReference>
<evidence type="ECO:0000256" key="1">
    <source>
        <dbReference type="SAM" id="MobiDB-lite"/>
    </source>
</evidence>
<feature type="domain" description="Myb-like" evidence="2">
    <location>
        <begin position="501"/>
        <end position="566"/>
    </location>
</feature>
<dbReference type="GO" id="GO:0005730">
    <property type="term" value="C:nucleolus"/>
    <property type="evidence" value="ECO:0007669"/>
    <property type="project" value="TreeGrafter"/>
</dbReference>
<dbReference type="Ensembl" id="ENSSTUT00000083234.1">
    <property type="protein sequence ID" value="ENSSTUP00000078156.1"/>
    <property type="gene ID" value="ENSSTUG00000034477.1"/>
</dbReference>
<name>A0A674C4E7_SALTR</name>
<dbReference type="SMART" id="SM00717">
    <property type="entry name" value="SANT"/>
    <property type="match status" value="2"/>
</dbReference>
<organism evidence="3 4">
    <name type="scientific">Salmo trutta</name>
    <name type="common">Brown trout</name>
    <dbReference type="NCBI Taxonomy" id="8032"/>
    <lineage>
        <taxon>Eukaryota</taxon>
        <taxon>Metazoa</taxon>
        <taxon>Chordata</taxon>
        <taxon>Craniata</taxon>
        <taxon>Vertebrata</taxon>
        <taxon>Euteleostomi</taxon>
        <taxon>Actinopterygii</taxon>
        <taxon>Neopterygii</taxon>
        <taxon>Teleostei</taxon>
        <taxon>Protacanthopterygii</taxon>
        <taxon>Salmoniformes</taxon>
        <taxon>Salmonidae</taxon>
        <taxon>Salmoninae</taxon>
        <taxon>Salmo</taxon>
    </lineage>
</organism>
<feature type="compositionally biased region" description="Basic and acidic residues" evidence="1">
    <location>
        <begin position="731"/>
        <end position="747"/>
    </location>
</feature>
<dbReference type="PANTHER" id="PTHR46760">
    <property type="entry name" value="TRANSCRIPTION TERMINATION FACTOR 1"/>
    <property type="match status" value="1"/>
</dbReference>
<proteinExistence type="predicted"/>
<dbReference type="Gene3D" id="1.10.10.60">
    <property type="entry name" value="Homeodomain-like"/>
    <property type="match status" value="2"/>
</dbReference>
<sequence>MQNVLKKKNKKTKASEQEQEEPGVKEDQMDGHQLTGDKRNRELTEHKKQTVTELEMVEKERKKRKKQKKNEKQINVQAEMEVPDPEERIEDRTKKKSNYLHTQRVGDDGVTVAEEAMSSWKKKKNRKDRETEERMDSGLSASAVDVSDVKVPEEARKRTKKHKNRQTELEEGAESRQTGLRLADDPEIIAVQGWGSVVTELQKNGKEKRKRKKEKVVEIQLNVCPDETELPGILEQTERKWNTTTRLKTQPHGGAVEGSRRIKRQRCRESDTGMDSVPSETDNRTPDAGPESETGEDGPHTTMIETSAQHRRRIQNDKALSESEWRAMNELKEFVPNVESLSVLKIRIMIKYDLDRFKEFRRQGISLRTGRYSAQENKQLMSNINDFLALTGIENAAKLFHTKRFKDEMTRIRRLKSHHRFHERIAEGIPRPWHKIYSRGGRKMFDGSSYKGRRRFSEDELYSLKKLQTLHGNNWVKISQLTGRSETPLRKRFSQIFANLGPWSEEELKRLMEAVRDHLLGQVEPGRGPATIKKDKLYNNIPWTDVCRRVKTRHRDQCRMKWLGVMAHKMANGQPVFSGGVKTLKAKVDLIKALNAMQVEDATDVDWEEIANTIGGVTPCYVQMHYHKLKVAKVPLQQSMSFCEIIDFLYSSVLPKFENLLRHSQTESGENESRDLHQVQTESGENESRDLHQVQTESGENESRDLHQVQTESGETESRDLHQVQTESGEIESRDLHQVQTESRDLHQVQTESGENESRDLHQVQTESRETESRDDRQELFLLSEIFETEDD</sequence>
<dbReference type="InterPro" id="IPR053078">
    <property type="entry name" value="TTF1-like"/>
</dbReference>
<accession>A0A674C4E7</accession>
<feature type="compositionally biased region" description="Basic and acidic residues" evidence="1">
    <location>
        <begin position="22"/>
        <end position="60"/>
    </location>
</feature>